<evidence type="ECO:0000313" key="3">
    <source>
        <dbReference type="Proteomes" id="UP000032066"/>
    </source>
</evidence>
<dbReference type="RefSeq" id="WP_043911000.1">
    <property type="nucleotide sequence ID" value="NZ_JXZB01000002.1"/>
</dbReference>
<dbReference type="EMBL" id="JXZB01000002">
    <property type="protein sequence ID" value="KIQ65007.1"/>
    <property type="molecule type" value="Genomic_DNA"/>
</dbReference>
<evidence type="ECO:0000256" key="1">
    <source>
        <dbReference type="SAM" id="SignalP"/>
    </source>
</evidence>
<evidence type="ECO:0008006" key="4">
    <source>
        <dbReference type="Google" id="ProtNLM"/>
    </source>
</evidence>
<feature type="chain" id="PRO_5002229989" description="Secreted protein" evidence="1">
    <location>
        <begin position="28"/>
        <end position="152"/>
    </location>
</feature>
<organism evidence="2 3">
    <name type="scientific">Kitasatospora griseola</name>
    <name type="common">Streptomyces griseolosporeus</name>
    <dbReference type="NCBI Taxonomy" id="2064"/>
    <lineage>
        <taxon>Bacteria</taxon>
        <taxon>Bacillati</taxon>
        <taxon>Actinomycetota</taxon>
        <taxon>Actinomycetes</taxon>
        <taxon>Kitasatosporales</taxon>
        <taxon>Streptomycetaceae</taxon>
        <taxon>Kitasatospora</taxon>
    </lineage>
</organism>
<protein>
    <recommendedName>
        <fullName evidence="4">Secreted protein</fullName>
    </recommendedName>
</protein>
<accession>A0A0D0PXB6</accession>
<gene>
    <name evidence="2" type="ORF">TR51_13125</name>
</gene>
<dbReference type="PATRIC" id="fig|2064.6.peg.2823"/>
<dbReference type="AlphaFoldDB" id="A0A0D0PXB6"/>
<comment type="caution">
    <text evidence="2">The sequence shown here is derived from an EMBL/GenBank/DDBJ whole genome shotgun (WGS) entry which is preliminary data.</text>
</comment>
<keyword evidence="1" id="KW-0732">Signal</keyword>
<sequence>MRMLTKIAAATALAVPMFAAMPGVANATTAVPETISASLAASCSSVTQIGTTAYLNVGGQTMASVKQYKGCGKNYSYLYVWQGYRDTHSSWNACTTILTGTTIRDVQCDSNMVEIWSSGADTLAECTQAMGWNGYGPWPGAGDVVAKTDTRC</sequence>
<dbReference type="Proteomes" id="UP000032066">
    <property type="component" value="Unassembled WGS sequence"/>
</dbReference>
<evidence type="ECO:0000313" key="2">
    <source>
        <dbReference type="EMBL" id="KIQ65007.1"/>
    </source>
</evidence>
<feature type="signal peptide" evidence="1">
    <location>
        <begin position="1"/>
        <end position="27"/>
    </location>
</feature>
<keyword evidence="3" id="KW-1185">Reference proteome</keyword>
<dbReference type="OrthoDB" id="3693320at2"/>
<name>A0A0D0PXB6_KITGR</name>
<proteinExistence type="predicted"/>
<reference evidence="2 3" key="1">
    <citation type="submission" date="2015-02" db="EMBL/GenBank/DDBJ databases">
        <title>Draft genome sequence of Kitasatospora griseola MF730-N6, a bafilomycin, terpentecin and satosporin producer.</title>
        <authorList>
            <person name="Arens J.C."/>
            <person name="Haltli B."/>
            <person name="Kerr R.G."/>
        </authorList>
    </citation>
    <scope>NUCLEOTIDE SEQUENCE [LARGE SCALE GENOMIC DNA]</scope>
    <source>
        <strain evidence="2 3">MF730-N6</strain>
    </source>
</reference>